<dbReference type="PANTHER" id="PTHR48032:SF6">
    <property type="entry name" value="RNA-BINDING (RRM_RBD_RNP MOTIFS) FAMILY PROTEIN"/>
    <property type="match status" value="1"/>
</dbReference>
<dbReference type="AlphaFoldDB" id="A0A9D4U726"/>
<feature type="domain" description="RRM" evidence="5">
    <location>
        <begin position="99"/>
        <end position="175"/>
    </location>
</feature>
<sequence length="440" mass="47060">MEDTSLQLGNRKLVVLGIPWEVNTDGLQQHMSKYGNLDDVVVMKDRKTGRSRGFGYVTFSTAESAEKALAAKHTINGREMEVKVATPKEEMKNPPRKITRIFVARIPVKVPEGEFRKYFEKYGTITDIYMPKEAGAKSHRGIGFITFESSDAVNKIMAETHELGGSTVAVDEATPKEEAGRSGRSESYAGHHEGSYLSKYYDREYSGAYGAYSPYIAAAGAAPRLGGYGGMSSYGSYDYPSSYGADYGSNRYGGSGFSPLPPSGGGYLGGGGLGGAAKGRPTGFGAVAPRQGGVRNRIFVGKLPSETTSEDLLQYFGNFGRISDVFQPKDPKGKGHRGFAFVTFMDEGPADRVCRRPHELLGHEIAVEHASPLDEAGGADAYPASGGLYGSSASSAYAGSSYRAPMDYYSGYGGGSYGGGVGPMVDADRAPRGDLRYRPY</sequence>
<keyword evidence="1" id="KW-0677">Repeat</keyword>
<reference evidence="7" key="1">
    <citation type="submission" date="2021-01" db="EMBL/GenBank/DDBJ databases">
        <title>Adiantum capillus-veneris genome.</title>
        <authorList>
            <person name="Fang Y."/>
            <person name="Liao Q."/>
        </authorList>
    </citation>
    <scope>NUCLEOTIDE SEQUENCE</scope>
    <source>
        <strain evidence="7">H3</strain>
        <tissue evidence="7">Leaf</tissue>
    </source>
</reference>
<keyword evidence="8" id="KW-1185">Reference proteome</keyword>
<dbReference type="InterPro" id="IPR035979">
    <property type="entry name" value="RBD_domain_sf"/>
</dbReference>
<evidence type="ECO:0000313" key="6">
    <source>
        <dbReference type="EMBL" id="KAI5062313.1"/>
    </source>
</evidence>
<evidence type="ECO:0000259" key="5">
    <source>
        <dbReference type="PROSITE" id="PS50102"/>
    </source>
</evidence>
<name>A0A9D4U726_ADICA</name>
<gene>
    <name evidence="6" type="ORF">GOP47_0022852</name>
    <name evidence="7" type="ORF">GOP47_0023275</name>
</gene>
<feature type="domain" description="RRM" evidence="5">
    <location>
        <begin position="11"/>
        <end position="89"/>
    </location>
</feature>
<dbReference type="SMART" id="SM00360">
    <property type="entry name" value="RRM"/>
    <property type="match status" value="3"/>
</dbReference>
<dbReference type="GO" id="GO:0003729">
    <property type="term" value="F:mRNA binding"/>
    <property type="evidence" value="ECO:0007669"/>
    <property type="project" value="TreeGrafter"/>
</dbReference>
<evidence type="ECO:0000256" key="4">
    <source>
        <dbReference type="SAM" id="MobiDB-lite"/>
    </source>
</evidence>
<comment type="caution">
    <text evidence="7">The sequence shown here is derived from an EMBL/GenBank/DDBJ whole genome shotgun (WGS) entry which is preliminary data.</text>
</comment>
<accession>A0A9D4U726</accession>
<dbReference type="InterPro" id="IPR000504">
    <property type="entry name" value="RRM_dom"/>
</dbReference>
<feature type="domain" description="RRM" evidence="5">
    <location>
        <begin position="296"/>
        <end position="372"/>
    </location>
</feature>
<protein>
    <recommendedName>
        <fullName evidence="5">RRM domain-containing protein</fullName>
    </recommendedName>
</protein>
<dbReference type="Proteomes" id="UP000886520">
    <property type="component" value="Chromosome 22"/>
</dbReference>
<dbReference type="EMBL" id="JABFUD020000022">
    <property type="protein sequence ID" value="KAI5062313.1"/>
    <property type="molecule type" value="Genomic_DNA"/>
</dbReference>
<evidence type="ECO:0000256" key="1">
    <source>
        <dbReference type="ARBA" id="ARBA00022737"/>
    </source>
</evidence>
<dbReference type="Pfam" id="PF00076">
    <property type="entry name" value="RRM_1"/>
    <property type="match status" value="3"/>
</dbReference>
<evidence type="ECO:0000313" key="7">
    <source>
        <dbReference type="EMBL" id="KAI5062736.1"/>
    </source>
</evidence>
<dbReference type="Gene3D" id="3.30.70.330">
    <property type="match status" value="3"/>
</dbReference>
<organism evidence="7 8">
    <name type="scientific">Adiantum capillus-veneris</name>
    <name type="common">Maidenhair fern</name>
    <dbReference type="NCBI Taxonomy" id="13818"/>
    <lineage>
        <taxon>Eukaryota</taxon>
        <taxon>Viridiplantae</taxon>
        <taxon>Streptophyta</taxon>
        <taxon>Embryophyta</taxon>
        <taxon>Tracheophyta</taxon>
        <taxon>Polypodiopsida</taxon>
        <taxon>Polypodiidae</taxon>
        <taxon>Polypodiales</taxon>
        <taxon>Pteridineae</taxon>
        <taxon>Pteridaceae</taxon>
        <taxon>Vittarioideae</taxon>
        <taxon>Adiantum</taxon>
    </lineage>
</organism>
<evidence type="ECO:0000256" key="3">
    <source>
        <dbReference type="PROSITE-ProRule" id="PRU00176"/>
    </source>
</evidence>
<keyword evidence="2 3" id="KW-0694">RNA-binding</keyword>
<evidence type="ECO:0000313" key="8">
    <source>
        <dbReference type="Proteomes" id="UP000886520"/>
    </source>
</evidence>
<evidence type="ECO:0000256" key="2">
    <source>
        <dbReference type="ARBA" id="ARBA00022884"/>
    </source>
</evidence>
<dbReference type="OrthoDB" id="1875751at2759"/>
<feature type="compositionally biased region" description="Basic and acidic residues" evidence="4">
    <location>
        <begin position="173"/>
        <end position="190"/>
    </location>
</feature>
<dbReference type="FunFam" id="3.30.70.330:FF:000364">
    <property type="entry name" value="heterogeneous nuclear ribonucleoprotein 1"/>
    <property type="match status" value="1"/>
</dbReference>
<dbReference type="PANTHER" id="PTHR48032">
    <property type="entry name" value="RNA-BINDING PROTEIN MUSASHI HOMOLOG RBP6"/>
    <property type="match status" value="1"/>
</dbReference>
<dbReference type="PROSITE" id="PS50102">
    <property type="entry name" value="RRM"/>
    <property type="match status" value="3"/>
</dbReference>
<dbReference type="SUPFAM" id="SSF54928">
    <property type="entry name" value="RNA-binding domain, RBD"/>
    <property type="match status" value="3"/>
</dbReference>
<proteinExistence type="predicted"/>
<dbReference type="EMBL" id="JABFUD020000022">
    <property type="protein sequence ID" value="KAI5062736.1"/>
    <property type="molecule type" value="Genomic_DNA"/>
</dbReference>
<dbReference type="InterPro" id="IPR012677">
    <property type="entry name" value="Nucleotide-bd_a/b_plait_sf"/>
</dbReference>
<dbReference type="GO" id="GO:0006417">
    <property type="term" value="P:regulation of translation"/>
    <property type="evidence" value="ECO:0007669"/>
    <property type="project" value="TreeGrafter"/>
</dbReference>
<feature type="region of interest" description="Disordered" evidence="4">
    <location>
        <begin position="170"/>
        <end position="190"/>
    </location>
</feature>